<feature type="compositionally biased region" description="Basic and acidic residues" evidence="1">
    <location>
        <begin position="237"/>
        <end position="253"/>
    </location>
</feature>
<reference evidence="2 4" key="1">
    <citation type="submission" date="2020-01" db="EMBL/GenBank/DDBJ databases">
        <authorList>
            <consortium name="DOE Joint Genome Institute"/>
            <person name="Haridas S."/>
            <person name="Albert R."/>
            <person name="Binder M."/>
            <person name="Bloem J."/>
            <person name="Labutti K."/>
            <person name="Salamov A."/>
            <person name="Andreopoulos B."/>
            <person name="Baker S.E."/>
            <person name="Barry K."/>
            <person name="Bills G."/>
            <person name="Bluhm B.H."/>
            <person name="Cannon C."/>
            <person name="Castanera R."/>
            <person name="Culley D.E."/>
            <person name="Daum C."/>
            <person name="Ezra D."/>
            <person name="Gonzalez J.B."/>
            <person name="Henrissat B."/>
            <person name="Kuo A."/>
            <person name="Liang C."/>
            <person name="Lipzen A."/>
            <person name="Lutzoni F."/>
            <person name="Magnuson J."/>
            <person name="Mondo S."/>
            <person name="Nolan M."/>
            <person name="Ohm R."/>
            <person name="Pangilinan J."/>
            <person name="Park H.-J."/>
            <person name="Ramirez L."/>
            <person name="Alfaro M."/>
            <person name="Sun H."/>
            <person name="Tritt A."/>
            <person name="Yoshinaga Y."/>
            <person name="Zwiers L.-H."/>
            <person name="Turgeon B.G."/>
            <person name="Goodwin S.B."/>
            <person name="Spatafora J.W."/>
            <person name="Crous P.W."/>
            <person name="Grigoriev I.V."/>
        </authorList>
    </citation>
    <scope>NUCLEOTIDE SEQUENCE</scope>
    <source>
        <strain evidence="2 4">CBS 781.70</strain>
    </source>
</reference>
<dbReference type="RefSeq" id="XP_033533100.1">
    <property type="nucleotide sequence ID" value="XM_033683074.1"/>
</dbReference>
<dbReference type="Gene3D" id="2.60.40.10">
    <property type="entry name" value="Immunoglobulins"/>
    <property type="match status" value="1"/>
</dbReference>
<feature type="region of interest" description="Disordered" evidence="1">
    <location>
        <begin position="316"/>
        <end position="350"/>
    </location>
</feature>
<feature type="region of interest" description="Disordered" evidence="1">
    <location>
        <begin position="498"/>
        <end position="592"/>
    </location>
</feature>
<dbReference type="PANTHER" id="PTHR40625">
    <property type="entry name" value="GTP-BINDING PROTEIN ESDC-RELATED"/>
    <property type="match status" value="1"/>
</dbReference>
<feature type="compositionally biased region" description="Pro residues" evidence="1">
    <location>
        <begin position="504"/>
        <end position="515"/>
    </location>
</feature>
<feature type="compositionally biased region" description="Low complexity" evidence="1">
    <location>
        <begin position="337"/>
        <end position="349"/>
    </location>
</feature>
<dbReference type="GeneID" id="54423644"/>
<proteinExistence type="predicted"/>
<protein>
    <submittedName>
        <fullName evidence="2 4">Uncharacterized protein</fullName>
    </submittedName>
</protein>
<dbReference type="EMBL" id="ML975161">
    <property type="protein sequence ID" value="KAF1811469.1"/>
    <property type="molecule type" value="Genomic_DNA"/>
</dbReference>
<gene>
    <name evidence="2 4" type="ORF">P152DRAFT_57064</name>
</gene>
<evidence type="ECO:0000313" key="4">
    <source>
        <dbReference type="RefSeq" id="XP_033533100.1"/>
    </source>
</evidence>
<feature type="compositionally biased region" description="Basic and acidic residues" evidence="1">
    <location>
        <begin position="583"/>
        <end position="592"/>
    </location>
</feature>
<feature type="compositionally biased region" description="Polar residues" evidence="1">
    <location>
        <begin position="322"/>
        <end position="331"/>
    </location>
</feature>
<feature type="compositionally biased region" description="Low complexity" evidence="1">
    <location>
        <begin position="210"/>
        <end position="219"/>
    </location>
</feature>
<organism evidence="2">
    <name type="scientific">Eremomyces bilateralis CBS 781.70</name>
    <dbReference type="NCBI Taxonomy" id="1392243"/>
    <lineage>
        <taxon>Eukaryota</taxon>
        <taxon>Fungi</taxon>
        <taxon>Dikarya</taxon>
        <taxon>Ascomycota</taxon>
        <taxon>Pezizomycotina</taxon>
        <taxon>Dothideomycetes</taxon>
        <taxon>Dothideomycetes incertae sedis</taxon>
        <taxon>Eremomycetales</taxon>
        <taxon>Eremomycetaceae</taxon>
        <taxon>Eremomyces</taxon>
    </lineage>
</organism>
<reference evidence="4" key="2">
    <citation type="submission" date="2020-04" db="EMBL/GenBank/DDBJ databases">
        <authorList>
            <consortium name="NCBI Genome Project"/>
        </authorList>
    </citation>
    <scope>NUCLEOTIDE SEQUENCE</scope>
    <source>
        <strain evidence="4">CBS 781.70</strain>
    </source>
</reference>
<accession>A0A6G1G0Y5</accession>
<feature type="region of interest" description="Disordered" evidence="1">
    <location>
        <begin position="118"/>
        <end position="174"/>
    </location>
</feature>
<feature type="compositionally biased region" description="Polar residues" evidence="1">
    <location>
        <begin position="527"/>
        <end position="554"/>
    </location>
</feature>
<sequence>MDSTTLFTFLLHHPYATSVELLGSWDNFSRSYRMQRDRRRGHGHWTGCWSFENIICDGDLSQPYQKRNGAFKQGGTYWYYYRVDGDSEYYDPTIPATSACPLLPGQRMNVLDVPHEHTHEFRKGHMNPSTSHTWNPDDRYLEPRPAPKPALPHLITDPSGLSKSKIARGPSENIRYPMSADSYLYQQKSSVDGREVKSDVSPAPSLLKSALSTLKSPPSAMTPSQGGRGRSRTLPPSHERATRTHSPSQRELKISSPILIVGPDQERLKCLPIVQALKDSTTLLPVKHNSGSPPLSPLGSHPVMAEELSQFRVPKQRRVQLASHSRQNSEGQDSEGRSSCSSRDGSGSCAKTCPICRSAESIARRRSISTGRMREPSPLRKSMSIDVNSDASVVHVPEDIQEVDDESLRTPMVLPPDTMASSLQVPIPEDPLLRPHTSDCIPTQFPSSPLDKDLPALPSYLYPSPLRINQSFSSLPTDLADLPLDSLGPTSRFSAWTVSTSSFPPSPSSPLPSLPSSPTSSHAYHESPSSAPHTPQSLSSPTFSSIHGFSTDGRNTPRRLSDAVSLEEFNASDNRFPSPLSEDTQRSAEDQAHREMAYRQLTDYPHPTANSSLVDLLRAYDERAVEARSGTPTTVGGLGPPQPFVGVGKEGGLKGENGLGGMERRAMTAMEELMSEFEYLGGALL</sequence>
<dbReference type="InterPro" id="IPR013783">
    <property type="entry name" value="Ig-like_fold"/>
</dbReference>
<evidence type="ECO:0000313" key="2">
    <source>
        <dbReference type="EMBL" id="KAF1811469.1"/>
    </source>
</evidence>
<dbReference type="Proteomes" id="UP000504638">
    <property type="component" value="Unplaced"/>
</dbReference>
<feature type="region of interest" description="Disordered" evidence="1">
    <location>
        <begin position="629"/>
        <end position="658"/>
    </location>
</feature>
<reference evidence="4" key="3">
    <citation type="submission" date="2025-04" db="UniProtKB">
        <authorList>
            <consortium name="RefSeq"/>
        </authorList>
    </citation>
    <scope>IDENTIFICATION</scope>
    <source>
        <strain evidence="4">CBS 781.70</strain>
    </source>
</reference>
<dbReference type="InterPro" id="IPR014756">
    <property type="entry name" value="Ig_E-set"/>
</dbReference>
<dbReference type="OrthoDB" id="5422351at2759"/>
<feature type="compositionally biased region" description="Gly residues" evidence="1">
    <location>
        <begin position="648"/>
        <end position="658"/>
    </location>
</feature>
<feature type="region of interest" description="Disordered" evidence="1">
    <location>
        <begin position="210"/>
        <end position="256"/>
    </location>
</feature>
<evidence type="ECO:0000313" key="3">
    <source>
        <dbReference type="Proteomes" id="UP000504638"/>
    </source>
</evidence>
<keyword evidence="3" id="KW-1185">Reference proteome</keyword>
<evidence type="ECO:0000256" key="1">
    <source>
        <dbReference type="SAM" id="MobiDB-lite"/>
    </source>
</evidence>
<dbReference type="SUPFAM" id="SSF81296">
    <property type="entry name" value="E set domains"/>
    <property type="match status" value="1"/>
</dbReference>
<name>A0A6G1G0Y5_9PEZI</name>
<dbReference type="AlphaFoldDB" id="A0A6G1G0Y5"/>
<dbReference type="PANTHER" id="PTHR40625:SF1">
    <property type="entry name" value="AMP-ACTIVATED PROTEIN KINASE GLYCOGEN-BINDING DOMAIN-CONTAINING PROTEIN"/>
    <property type="match status" value="1"/>
</dbReference>